<gene>
    <name evidence="2" type="ORF">Sliba_50220</name>
    <name evidence="3" type="ORF">STRLI_005010</name>
</gene>
<dbReference type="EMBL" id="BLIP01000001">
    <property type="protein sequence ID" value="GFE24569.1"/>
    <property type="molecule type" value="Genomic_DNA"/>
</dbReference>
<feature type="transmembrane region" description="Helical" evidence="1">
    <location>
        <begin position="52"/>
        <end position="74"/>
    </location>
</feature>
<reference evidence="2 4" key="1">
    <citation type="submission" date="2019-12" db="EMBL/GenBank/DDBJ databases">
        <title>Whole genome shotgun sequence of Streptomyces libani subsp. libani NBRC 13452.</title>
        <authorList>
            <person name="Ichikawa N."/>
            <person name="Kimura A."/>
            <person name="Kitahashi Y."/>
            <person name="Komaki H."/>
            <person name="Tamura T."/>
        </authorList>
    </citation>
    <scope>NUCLEOTIDE SEQUENCE [LARGE SCALE GENOMIC DNA]</scope>
    <source>
        <strain evidence="2 4">NBRC 13452</strain>
    </source>
</reference>
<dbReference type="Proteomes" id="UP000429552">
    <property type="component" value="Unassembled WGS sequence"/>
</dbReference>
<evidence type="ECO:0000313" key="4">
    <source>
        <dbReference type="Proteomes" id="UP000429552"/>
    </source>
</evidence>
<evidence type="ECO:0000313" key="5">
    <source>
        <dbReference type="Proteomes" id="UP001210609"/>
    </source>
</evidence>
<evidence type="ECO:0000256" key="1">
    <source>
        <dbReference type="SAM" id="Phobius"/>
    </source>
</evidence>
<dbReference type="InterPro" id="IPR045590">
    <property type="entry name" value="DUF6463"/>
</dbReference>
<keyword evidence="5" id="KW-1185">Reference proteome</keyword>
<protein>
    <submittedName>
        <fullName evidence="3">DUF6463 family protein</fullName>
    </submittedName>
</protein>
<evidence type="ECO:0000313" key="3">
    <source>
        <dbReference type="EMBL" id="WAT98898.1"/>
    </source>
</evidence>
<accession>A0A640TM21</accession>
<dbReference type="EMBL" id="CP114202">
    <property type="protein sequence ID" value="WAT98898.1"/>
    <property type="molecule type" value="Genomic_DNA"/>
</dbReference>
<name>A0A640TM21_STRNI</name>
<organism evidence="2 4">
    <name type="scientific">Streptomyces nigrescens</name>
    <dbReference type="NCBI Taxonomy" id="1920"/>
    <lineage>
        <taxon>Bacteria</taxon>
        <taxon>Bacillati</taxon>
        <taxon>Actinomycetota</taxon>
        <taxon>Actinomycetes</taxon>
        <taxon>Kitasatosporales</taxon>
        <taxon>Streptomycetaceae</taxon>
        <taxon>Streptomyces</taxon>
    </lineage>
</organism>
<dbReference type="Proteomes" id="UP001210609">
    <property type="component" value="Chromosome"/>
</dbReference>
<dbReference type="Pfam" id="PF20064">
    <property type="entry name" value="DUF6463"/>
    <property type="match status" value="1"/>
</dbReference>
<sequence>MIKWAGWIITLCGTGHTVGALTLEKAGRYAGTWFSGGLWSEDFADMSPAGSAYWLSLASFGIPLILVGLTVLWLDRRGITPPAFIGWTLAGWTVVDAVVLPFTPWPIFVVACALLLIGIHRANRANRAHRARRDSPAPKAGLPRA</sequence>
<dbReference type="RefSeq" id="WP_159488190.1">
    <property type="nucleotide sequence ID" value="NZ_BLIP01000001.1"/>
</dbReference>
<feature type="transmembrane region" description="Helical" evidence="1">
    <location>
        <begin position="105"/>
        <end position="123"/>
    </location>
</feature>
<dbReference type="AlphaFoldDB" id="A0A640TM21"/>
<keyword evidence="1" id="KW-0812">Transmembrane</keyword>
<keyword evidence="1" id="KW-1133">Transmembrane helix</keyword>
<proteinExistence type="predicted"/>
<reference evidence="3 5" key="2">
    <citation type="submission" date="2022-12" db="EMBL/GenBank/DDBJ databases">
        <authorList>
            <person name="Ruckert C."/>
            <person name="Busche T."/>
            <person name="Kalinowski J."/>
            <person name="Wittmann C."/>
        </authorList>
    </citation>
    <scope>NUCLEOTIDE SEQUENCE [LARGE SCALE GENOMIC DNA]</scope>
    <source>
        <strain evidence="3 5">DSM 40555</strain>
    </source>
</reference>
<evidence type="ECO:0000313" key="2">
    <source>
        <dbReference type="EMBL" id="GFE24569.1"/>
    </source>
</evidence>
<keyword evidence="1" id="KW-0472">Membrane</keyword>